<dbReference type="RefSeq" id="WP_206371451.1">
    <property type="nucleotide sequence ID" value="NZ_CAWPTM010000095.1"/>
</dbReference>
<dbReference type="Gene3D" id="3.40.190.10">
    <property type="entry name" value="Periplasmic binding protein-like II"/>
    <property type="match status" value="2"/>
</dbReference>
<evidence type="ECO:0000259" key="3">
    <source>
        <dbReference type="SMART" id="SM00062"/>
    </source>
</evidence>
<dbReference type="SUPFAM" id="SSF53850">
    <property type="entry name" value="Periplasmic binding protein-like II"/>
    <property type="match status" value="1"/>
</dbReference>
<organism evidence="4 5">
    <name type="scientific">Vibrio neptunius</name>
    <dbReference type="NCBI Taxonomy" id="170651"/>
    <lineage>
        <taxon>Bacteria</taxon>
        <taxon>Pseudomonadati</taxon>
        <taxon>Pseudomonadota</taxon>
        <taxon>Gammaproteobacteria</taxon>
        <taxon>Vibrionales</taxon>
        <taxon>Vibrionaceae</taxon>
        <taxon>Vibrio</taxon>
    </lineage>
</organism>
<comment type="similarity">
    <text evidence="1">Belongs to the bacterial solute-binding protein 3 family.</text>
</comment>
<name>A0ABS3A7C3_9VIBR</name>
<reference evidence="4 5" key="1">
    <citation type="submission" date="2021-02" db="EMBL/GenBank/DDBJ databases">
        <title>Draft Genome Sequences of 5 Vibrio neptunius Strains Isolated From of Bivalve Hatcheries.</title>
        <authorList>
            <person name="Galvis F."/>
            <person name="Barja J.L."/>
            <person name="Lemos M.L."/>
            <person name="Balado M."/>
        </authorList>
    </citation>
    <scope>NUCLEOTIDE SEQUENCE [LARGE SCALE GENOMIC DNA]</scope>
    <source>
        <strain evidence="4 5">PP-145.98</strain>
    </source>
</reference>
<accession>A0ABS3A7C3</accession>
<evidence type="ECO:0000313" key="5">
    <source>
        <dbReference type="Proteomes" id="UP000779070"/>
    </source>
</evidence>
<dbReference type="Proteomes" id="UP000779070">
    <property type="component" value="Unassembled WGS sequence"/>
</dbReference>
<proteinExistence type="inferred from homology"/>
<dbReference type="EMBL" id="JAFHLB010000026">
    <property type="protein sequence ID" value="MBN3579552.1"/>
    <property type="molecule type" value="Genomic_DNA"/>
</dbReference>
<dbReference type="InterPro" id="IPR001638">
    <property type="entry name" value="Solute-binding_3/MltF_N"/>
</dbReference>
<keyword evidence="5" id="KW-1185">Reference proteome</keyword>
<dbReference type="PANTHER" id="PTHR35936:SF25">
    <property type="entry name" value="ABC TRANSPORTER SUBSTRATE-BINDING PROTEIN"/>
    <property type="match status" value="1"/>
</dbReference>
<gene>
    <name evidence="4" type="ORF">JYA62_17985</name>
</gene>
<dbReference type="Pfam" id="PF00497">
    <property type="entry name" value="SBP_bac_3"/>
    <property type="match status" value="1"/>
</dbReference>
<evidence type="ECO:0000313" key="4">
    <source>
        <dbReference type="EMBL" id="MBN3579552.1"/>
    </source>
</evidence>
<sequence>MIVRIIIGFTLYLLFAQVTVSAKVVWAIQDEWPPYVIDSHDVKGLAHEIVEEAFAVQGYNMKYTIKPWSRALREVATQRYDIALTVWKSSERLEYLYYSDAYLTNSLIFVTLKSNTFDYDNLKSLNGKRIGVIRGYAYDDAFMHSNDFDRLDADNLATNVKKLKTGRIDALVADKIFFRWFVRNSDMEIDEFALIENPLAANPLYIATSRDHPKKEQIISAFNSGLKVLQQSGRISAIFEKYE</sequence>
<evidence type="ECO:0000256" key="2">
    <source>
        <dbReference type="ARBA" id="ARBA00022729"/>
    </source>
</evidence>
<evidence type="ECO:0000256" key="1">
    <source>
        <dbReference type="ARBA" id="ARBA00010333"/>
    </source>
</evidence>
<protein>
    <submittedName>
        <fullName evidence="4">Transporter substrate-binding domain-containing protein</fullName>
    </submittedName>
</protein>
<dbReference type="SMART" id="SM00062">
    <property type="entry name" value="PBPb"/>
    <property type="match status" value="1"/>
</dbReference>
<feature type="domain" description="Solute-binding protein family 3/N-terminal" evidence="3">
    <location>
        <begin position="23"/>
        <end position="243"/>
    </location>
</feature>
<dbReference type="PANTHER" id="PTHR35936">
    <property type="entry name" value="MEMBRANE-BOUND LYTIC MUREIN TRANSGLYCOSYLASE F"/>
    <property type="match status" value="1"/>
</dbReference>
<comment type="caution">
    <text evidence="4">The sequence shown here is derived from an EMBL/GenBank/DDBJ whole genome shotgun (WGS) entry which is preliminary data.</text>
</comment>
<keyword evidence="2" id="KW-0732">Signal</keyword>